<keyword evidence="2" id="KW-0812">Transmembrane</keyword>
<sequence>MAETPTTETEINTAAPLLTPQSTHDSLNEGGGARTLTALAIFLGLFAGQDGASVIVRENVEQQMEDWRDNWGYSFPVVCIDTTWNLALVVVSILMLFWTAREQPDVPVRAWICVYALQCAVHVVLVWLEYRRRNRRSATAGSSPSNSYHSSFADSRSSDVMSAAKRWERYNTIIQYLWWLAGVCWLLPNFDMHSAPRLFWLTLTFMAIDVFFAAIGFLEGLIIGFAVCFCLPRIMAFLYFIGVQGGASEADIRVLPKYRYRNDEDPLDVGGRMVIRISPVNMYFNSKMLWNKAAFASMQPSLPCEMHLEMAQDYYHVSTLQPHHLPTCTTLKTHPPQLSFSYR</sequence>
<gene>
    <name evidence="3" type="ORF">LSAT_V11C400162160</name>
</gene>
<accession>A0A9R1VRZ3</accession>
<dbReference type="PANTHER" id="PTHR46225:SF19">
    <property type="entry name" value="RING-TYPE DOMAIN-CONTAINING PROTEIN"/>
    <property type="match status" value="1"/>
</dbReference>
<dbReference type="Proteomes" id="UP000235145">
    <property type="component" value="Unassembled WGS sequence"/>
</dbReference>
<feature type="compositionally biased region" description="Polar residues" evidence="1">
    <location>
        <begin position="1"/>
        <end position="12"/>
    </location>
</feature>
<organism evidence="3 4">
    <name type="scientific">Lactuca sativa</name>
    <name type="common">Garden lettuce</name>
    <dbReference type="NCBI Taxonomy" id="4236"/>
    <lineage>
        <taxon>Eukaryota</taxon>
        <taxon>Viridiplantae</taxon>
        <taxon>Streptophyta</taxon>
        <taxon>Embryophyta</taxon>
        <taxon>Tracheophyta</taxon>
        <taxon>Spermatophyta</taxon>
        <taxon>Magnoliopsida</taxon>
        <taxon>eudicotyledons</taxon>
        <taxon>Gunneridae</taxon>
        <taxon>Pentapetalae</taxon>
        <taxon>asterids</taxon>
        <taxon>campanulids</taxon>
        <taxon>Asterales</taxon>
        <taxon>Asteraceae</taxon>
        <taxon>Cichorioideae</taxon>
        <taxon>Cichorieae</taxon>
        <taxon>Lactucinae</taxon>
        <taxon>Lactuca</taxon>
    </lineage>
</organism>
<keyword evidence="4" id="KW-1185">Reference proteome</keyword>
<comment type="caution">
    <text evidence="3">The sequence shown here is derived from an EMBL/GenBank/DDBJ whole genome shotgun (WGS) entry which is preliminary data.</text>
</comment>
<evidence type="ECO:0000256" key="1">
    <source>
        <dbReference type="SAM" id="MobiDB-lite"/>
    </source>
</evidence>
<feature type="transmembrane region" description="Helical" evidence="2">
    <location>
        <begin position="77"/>
        <end position="100"/>
    </location>
</feature>
<keyword evidence="2" id="KW-1133">Transmembrane helix</keyword>
<dbReference type="EMBL" id="NBSK02000004">
    <property type="protein sequence ID" value="KAJ0211445.1"/>
    <property type="molecule type" value="Genomic_DNA"/>
</dbReference>
<evidence type="ECO:0000313" key="4">
    <source>
        <dbReference type="Proteomes" id="UP000235145"/>
    </source>
</evidence>
<evidence type="ECO:0000256" key="2">
    <source>
        <dbReference type="SAM" id="Phobius"/>
    </source>
</evidence>
<protein>
    <submittedName>
        <fullName evidence="3">Uncharacterized protein</fullName>
    </submittedName>
</protein>
<feature type="transmembrane region" description="Helical" evidence="2">
    <location>
        <begin position="106"/>
        <end position="128"/>
    </location>
</feature>
<evidence type="ECO:0000313" key="3">
    <source>
        <dbReference type="EMBL" id="KAJ0211445.1"/>
    </source>
</evidence>
<reference evidence="3 4" key="1">
    <citation type="journal article" date="2017" name="Nat. Commun.">
        <title>Genome assembly with in vitro proximity ligation data and whole-genome triplication in lettuce.</title>
        <authorList>
            <person name="Reyes-Chin-Wo S."/>
            <person name="Wang Z."/>
            <person name="Yang X."/>
            <person name="Kozik A."/>
            <person name="Arikit S."/>
            <person name="Song C."/>
            <person name="Xia L."/>
            <person name="Froenicke L."/>
            <person name="Lavelle D.O."/>
            <person name="Truco M.J."/>
            <person name="Xia R."/>
            <person name="Zhu S."/>
            <person name="Xu C."/>
            <person name="Xu H."/>
            <person name="Xu X."/>
            <person name="Cox K."/>
            <person name="Korf I."/>
            <person name="Meyers B.C."/>
            <person name="Michelmore R.W."/>
        </authorList>
    </citation>
    <scope>NUCLEOTIDE SEQUENCE [LARGE SCALE GENOMIC DNA]</scope>
    <source>
        <strain evidence="4">cv. Salinas</strain>
        <tissue evidence="3">Seedlings</tissue>
    </source>
</reference>
<proteinExistence type="predicted"/>
<feature type="region of interest" description="Disordered" evidence="1">
    <location>
        <begin position="1"/>
        <end position="24"/>
    </location>
</feature>
<keyword evidence="2" id="KW-0472">Membrane</keyword>
<dbReference type="AlphaFoldDB" id="A0A9R1VRZ3"/>
<name>A0A9R1VRZ3_LACSA</name>
<dbReference type="PANTHER" id="PTHR46225">
    <property type="entry name" value="C3H4 TYPE ZINC FINGER PROTEIN"/>
    <property type="match status" value="1"/>
</dbReference>